<feature type="compositionally biased region" description="Basic and acidic residues" evidence="2">
    <location>
        <begin position="51"/>
        <end position="73"/>
    </location>
</feature>
<accession>A0A8B7CGG1</accession>
<dbReference type="RefSeq" id="XP_008798717.2">
    <property type="nucleotide sequence ID" value="XM_008800495.3"/>
</dbReference>
<dbReference type="KEGG" id="pda:103713533"/>
<feature type="region of interest" description="Disordered" evidence="2">
    <location>
        <begin position="386"/>
        <end position="405"/>
    </location>
</feature>
<feature type="compositionally biased region" description="Basic and acidic residues" evidence="2">
    <location>
        <begin position="17"/>
        <end position="31"/>
    </location>
</feature>
<feature type="compositionally biased region" description="Polar residues" evidence="2">
    <location>
        <begin position="386"/>
        <end position="404"/>
    </location>
</feature>
<dbReference type="PANTHER" id="PTHR47490">
    <property type="entry name" value="PROTEIN BLISTER"/>
    <property type="match status" value="1"/>
</dbReference>
<feature type="compositionally biased region" description="Polar residues" evidence="2">
    <location>
        <begin position="1"/>
        <end position="13"/>
    </location>
</feature>
<feature type="region of interest" description="Disordered" evidence="2">
    <location>
        <begin position="1"/>
        <end position="130"/>
    </location>
</feature>
<dbReference type="PANTHER" id="PTHR47490:SF2">
    <property type="entry name" value="PROTEIN BLISTER"/>
    <property type="match status" value="1"/>
</dbReference>
<keyword evidence="1" id="KW-0175">Coiled coil</keyword>
<dbReference type="AlphaFoldDB" id="A0A8B7CGG1"/>
<dbReference type="OrthoDB" id="2019993at2759"/>
<name>A0A8B7CGG1_PHODC</name>
<feature type="region of interest" description="Disordered" evidence="2">
    <location>
        <begin position="608"/>
        <end position="635"/>
    </location>
</feature>
<dbReference type="InterPro" id="IPR044194">
    <property type="entry name" value="BLISTER"/>
</dbReference>
<evidence type="ECO:0000313" key="5">
    <source>
        <dbReference type="RefSeq" id="XP_017699878.2"/>
    </source>
</evidence>
<evidence type="ECO:0000256" key="1">
    <source>
        <dbReference type="SAM" id="Coils"/>
    </source>
</evidence>
<evidence type="ECO:0000313" key="4">
    <source>
        <dbReference type="RefSeq" id="XP_008798717.2"/>
    </source>
</evidence>
<feature type="compositionally biased region" description="Low complexity" evidence="2">
    <location>
        <begin position="301"/>
        <end position="317"/>
    </location>
</feature>
<dbReference type="GeneID" id="103713533"/>
<proteinExistence type="predicted"/>
<feature type="compositionally biased region" description="Polar residues" evidence="2">
    <location>
        <begin position="76"/>
        <end position="95"/>
    </location>
</feature>
<feature type="compositionally biased region" description="Polar residues" evidence="2">
    <location>
        <begin position="622"/>
        <end position="635"/>
    </location>
</feature>
<feature type="compositionally biased region" description="Basic and acidic residues" evidence="2">
    <location>
        <begin position="611"/>
        <end position="621"/>
    </location>
</feature>
<organism evidence="3 4">
    <name type="scientific">Phoenix dactylifera</name>
    <name type="common">Date palm</name>
    <dbReference type="NCBI Taxonomy" id="42345"/>
    <lineage>
        <taxon>Eukaryota</taxon>
        <taxon>Viridiplantae</taxon>
        <taxon>Streptophyta</taxon>
        <taxon>Embryophyta</taxon>
        <taxon>Tracheophyta</taxon>
        <taxon>Spermatophyta</taxon>
        <taxon>Magnoliopsida</taxon>
        <taxon>Liliopsida</taxon>
        <taxon>Arecaceae</taxon>
        <taxon>Coryphoideae</taxon>
        <taxon>Phoeniceae</taxon>
        <taxon>Phoenix</taxon>
    </lineage>
</organism>
<gene>
    <name evidence="4 5" type="primary">LOC103713533</name>
</gene>
<feature type="coiled-coil region" evidence="1">
    <location>
        <begin position="723"/>
        <end position="750"/>
    </location>
</feature>
<reference evidence="4 5" key="1">
    <citation type="submission" date="2025-04" db="UniProtKB">
        <authorList>
            <consortium name="RefSeq"/>
        </authorList>
    </citation>
    <scope>IDENTIFICATION</scope>
    <source>
        <tissue evidence="4 5">Young leaves</tissue>
    </source>
</reference>
<feature type="region of interest" description="Disordered" evidence="2">
    <location>
        <begin position="298"/>
        <end position="338"/>
    </location>
</feature>
<protein>
    <submittedName>
        <fullName evidence="4 5">Protein BLISTER-like isoform X1</fullName>
    </submittedName>
</protein>
<feature type="compositionally biased region" description="Low complexity" evidence="2">
    <location>
        <begin position="96"/>
        <end position="110"/>
    </location>
</feature>
<dbReference type="RefSeq" id="XP_017699878.2">
    <property type="nucleotide sequence ID" value="XM_017844389.3"/>
</dbReference>
<sequence>MASAQVLPNSAASSRKGHLEAGKKRLEEFRRQKAAKKAASTGQLQAADVDQYGKHSPNSEHVIDGAASGRDDIVVTNPSGSVTAHESETVNSSQITGVGSSNGTSATSSTWLSGDHTLNGGSEQEAGSDEVSKLYGSSGFSLLANGYYDHFRENNELAHTKSEPTDVITADQLSSSDSVYTKPNVDGNINHSIFHYSDKAQSGGNRNSSGIYMHDPDASGVYHTSTHPVTSESISALNRLGFPSTSADTSGVRKDSTLAVEQPFHGGSMHHDSALGINKGGKISHAISHHLNVVGSAPWHASEPSSADPSSAFRSSSNQNPFPSSGYGTTAGRSRPSFLDSLGVPRVASLSHMPYGELEKANPPASFNSPKFDSAETLLSSSHQLLSAENSTVEQSCNPRTSGVNIEKKPSLTSVSMNDVQLLNQGAVDHDMQRDHNIPTVKKDEDFAALEQYIEDLTQEKFSLQRALDTSRALAESLAAENSSLTESYNQQGKVISQLKSDMERLQEEIKAQLLALESVKMEYANAQLECNAVDERAKILASEVISLEEKALRLRSNELKLEKQLENSNSEITSYKRKVSILERERQDFQSTINALQEEKKLLQSKLRKATSDGKVKDTTKTSPTGRDASTSTEDLGVEHVNLVDGERSVPETMLNRSLDALQDIRPFMSLPEDGRLNLPDGSGNIPVDQLRMIDNISSLISELALEKEELVRALKIESSNCSKLKDLSKDLSQKLEAQTQRLELMTAQRMANENVLTKPVDSHIMHDTTEYADEGDEVVERALAWIMKLFPGGPAKRRTNKLL</sequence>
<dbReference type="Proteomes" id="UP000228380">
    <property type="component" value="Unplaced"/>
</dbReference>
<dbReference type="GO" id="GO:0040008">
    <property type="term" value="P:regulation of growth"/>
    <property type="evidence" value="ECO:0007669"/>
    <property type="project" value="InterPro"/>
</dbReference>
<evidence type="ECO:0000313" key="3">
    <source>
        <dbReference type="Proteomes" id="UP000228380"/>
    </source>
</evidence>
<evidence type="ECO:0000256" key="2">
    <source>
        <dbReference type="SAM" id="MobiDB-lite"/>
    </source>
</evidence>
<feature type="compositionally biased region" description="Polar residues" evidence="2">
    <location>
        <begin position="318"/>
        <end position="332"/>
    </location>
</feature>
<keyword evidence="3" id="KW-1185">Reference proteome</keyword>